<feature type="domain" description="DZANK-type" evidence="1">
    <location>
        <begin position="343"/>
        <end position="401"/>
    </location>
</feature>
<dbReference type="EMBL" id="CACVAU010000004">
    <property type="protein sequence ID" value="CAA6801758.1"/>
    <property type="molecule type" value="Genomic_DNA"/>
</dbReference>
<gene>
    <name evidence="2" type="ORF">HELGO_WM28567</name>
</gene>
<name>A0A6S6SFX6_9BACT</name>
<reference evidence="2" key="1">
    <citation type="submission" date="2020-01" db="EMBL/GenBank/DDBJ databases">
        <authorList>
            <person name="Meier V. D."/>
            <person name="Meier V D."/>
        </authorList>
    </citation>
    <scope>NUCLEOTIDE SEQUENCE</scope>
    <source>
        <strain evidence="2">HLG_WM_MAG_05</strain>
    </source>
</reference>
<evidence type="ECO:0000259" key="1">
    <source>
        <dbReference type="Pfam" id="PF12773"/>
    </source>
</evidence>
<dbReference type="AlphaFoldDB" id="A0A6S6SFX6"/>
<dbReference type="Pfam" id="PF12773">
    <property type="entry name" value="DZR"/>
    <property type="match status" value="1"/>
</dbReference>
<organism evidence="2">
    <name type="scientific">uncultured Sulfurovum sp</name>
    <dbReference type="NCBI Taxonomy" id="269237"/>
    <lineage>
        <taxon>Bacteria</taxon>
        <taxon>Pseudomonadati</taxon>
        <taxon>Campylobacterota</taxon>
        <taxon>Epsilonproteobacteria</taxon>
        <taxon>Campylobacterales</taxon>
        <taxon>Sulfurovaceae</taxon>
        <taxon>Sulfurovum</taxon>
        <taxon>environmental samples</taxon>
    </lineage>
</organism>
<accession>A0A6S6SFX6</accession>
<sequence>MLTYTLLKEETHQMLVLLESAISPFSPLNNFLMDCEINDSKSSITETMINLKKKKLFPPPFSLVNAYDVLSQPDRACSVLLRDDEKKLETNFFIKSDSVVEYNYSKEGTNYIHEGMNKTGFISSIFKVFTFKNASSRRKREMEESYVFTYCEYIVMVAILSLEKDKNVLEIIGELDHNGITKENILDYIRAEEQFASLWLIIGLNLLDLDDFLNDIDNEVARIIDSLTSKRYIKKNHSEKFLTITKDIYPLFEYISSYKKALLSLSVEHYPHQNISSSYQSGMAFLLGENSIFSIKFKDSKFHFYQLYSQEQVEKIVSEAIFSTPVHVENQKAVDIPKKIKICSACGSELLPNAKFCTHCGVPASENKVSEVVLKPKEEVKRCLNCNAELLPNAKFCTHCGTHI</sequence>
<dbReference type="InterPro" id="IPR025874">
    <property type="entry name" value="DZR"/>
</dbReference>
<evidence type="ECO:0000313" key="2">
    <source>
        <dbReference type="EMBL" id="CAA6801758.1"/>
    </source>
</evidence>
<protein>
    <recommendedName>
        <fullName evidence="1">DZANK-type domain-containing protein</fullName>
    </recommendedName>
</protein>
<proteinExistence type="predicted"/>